<dbReference type="SUPFAM" id="SSF110849">
    <property type="entry name" value="ParB/Sulfiredoxin"/>
    <property type="match status" value="1"/>
</dbReference>
<dbReference type="RefSeq" id="WP_203718946.1">
    <property type="nucleotide sequence ID" value="NZ_BONE01000119.1"/>
</dbReference>
<dbReference type="Proteomes" id="UP000604117">
    <property type="component" value="Unassembled WGS sequence"/>
</dbReference>
<proteinExistence type="predicted"/>
<dbReference type="InterPro" id="IPR050336">
    <property type="entry name" value="Chromosome_partition/occlusion"/>
</dbReference>
<evidence type="ECO:0000256" key="1">
    <source>
        <dbReference type="SAM" id="MobiDB-lite"/>
    </source>
</evidence>
<keyword evidence="4" id="KW-1185">Reference proteome</keyword>
<dbReference type="InterPro" id="IPR003115">
    <property type="entry name" value="ParB_N"/>
</dbReference>
<sequence>MTDLAEDIVTTSAAEEATGRRPHLVEVDPGTLVLRANYSRVNAKKSLDPDFLASVKEHGVLQAITAYEDGDELVVLMGERRTLAAIDGGRETVPVMVVPRPGTGVQTVVRQVDENARRAGLTAGDRVKATEQLAAFGLAAGDIAKQLRTPKKDVEQALRVARHAAASKIVARYSAVTLDVAAAISELDPRQDRDAIKQISVAAAKGKNVEYEIRQAQKDRQLRDETEKALAALAQAGVTVIDAPADTHGDKRVLSKWASPDGNGLSEKTHRDCPGHAAYLVNDYWRINVVYVCTDPKANKHRKYAYSSLSGSTSPEKQREERREVIANNKAWAIATEVRQDFVKELCQRKTPPQGTVMFLAQALLDDEGHWLREAMEKGDAHALSWLGIKAPTYGRSSDLSKLLAGANDARALMLMLTVVLGAHEKGSEFGTWRSPRAYTVRYLRFLETQGYVLTDVERILVKRAEPKKATRPRQAAEPELDDTTPDSDEPAEPELDDTTPDSDEPDQPHQ</sequence>
<name>A0ABQ4D3J6_9ACTN</name>
<feature type="domain" description="ParB-like N-terminal" evidence="2">
    <location>
        <begin position="25"/>
        <end position="116"/>
    </location>
</feature>
<dbReference type="PANTHER" id="PTHR33375:SF1">
    <property type="entry name" value="CHROMOSOME-PARTITIONING PROTEIN PARB-RELATED"/>
    <property type="match status" value="1"/>
</dbReference>
<comment type="caution">
    <text evidence="3">The sequence shown here is derived from an EMBL/GenBank/DDBJ whole genome shotgun (WGS) entry which is preliminary data.</text>
</comment>
<evidence type="ECO:0000259" key="2">
    <source>
        <dbReference type="SMART" id="SM00470"/>
    </source>
</evidence>
<reference evidence="3 4" key="1">
    <citation type="submission" date="2021-01" db="EMBL/GenBank/DDBJ databases">
        <title>Whole genome shotgun sequence of Asanoa siamensis NBRC 107932.</title>
        <authorList>
            <person name="Komaki H."/>
            <person name="Tamura T."/>
        </authorList>
    </citation>
    <scope>NUCLEOTIDE SEQUENCE [LARGE SCALE GENOMIC DNA]</scope>
    <source>
        <strain evidence="3 4">NBRC 107932</strain>
    </source>
</reference>
<accession>A0ABQ4D3J6</accession>
<feature type="compositionally biased region" description="Acidic residues" evidence="1">
    <location>
        <begin position="479"/>
        <end position="511"/>
    </location>
</feature>
<dbReference type="PANTHER" id="PTHR33375">
    <property type="entry name" value="CHROMOSOME-PARTITIONING PROTEIN PARB-RELATED"/>
    <property type="match status" value="1"/>
</dbReference>
<dbReference type="CDD" id="cd16387">
    <property type="entry name" value="ParB_N_Srx"/>
    <property type="match status" value="1"/>
</dbReference>
<dbReference type="InterPro" id="IPR036086">
    <property type="entry name" value="ParB/Sulfiredoxin_sf"/>
</dbReference>
<dbReference type="Gene3D" id="3.90.1530.30">
    <property type="match status" value="1"/>
</dbReference>
<dbReference type="Pfam" id="PF02195">
    <property type="entry name" value="ParB_N"/>
    <property type="match status" value="1"/>
</dbReference>
<organism evidence="3 4">
    <name type="scientific">Asanoa siamensis</name>
    <dbReference type="NCBI Taxonomy" id="926357"/>
    <lineage>
        <taxon>Bacteria</taxon>
        <taxon>Bacillati</taxon>
        <taxon>Actinomycetota</taxon>
        <taxon>Actinomycetes</taxon>
        <taxon>Micromonosporales</taxon>
        <taxon>Micromonosporaceae</taxon>
        <taxon>Asanoa</taxon>
    </lineage>
</organism>
<dbReference type="SUPFAM" id="SSF109709">
    <property type="entry name" value="KorB DNA-binding domain-like"/>
    <property type="match status" value="1"/>
</dbReference>
<protein>
    <recommendedName>
        <fullName evidence="2">ParB-like N-terminal domain-containing protein</fullName>
    </recommendedName>
</protein>
<evidence type="ECO:0000313" key="4">
    <source>
        <dbReference type="Proteomes" id="UP000604117"/>
    </source>
</evidence>
<dbReference type="Gene3D" id="1.10.10.2830">
    <property type="match status" value="1"/>
</dbReference>
<feature type="region of interest" description="Disordered" evidence="1">
    <location>
        <begin position="465"/>
        <end position="511"/>
    </location>
</feature>
<evidence type="ECO:0000313" key="3">
    <source>
        <dbReference type="EMBL" id="GIF78107.1"/>
    </source>
</evidence>
<dbReference type="SMART" id="SM00470">
    <property type="entry name" value="ParB"/>
    <property type="match status" value="1"/>
</dbReference>
<gene>
    <name evidence="3" type="ORF">Asi02nite_76250</name>
</gene>
<dbReference type="EMBL" id="BONE01000119">
    <property type="protein sequence ID" value="GIF78107.1"/>
    <property type="molecule type" value="Genomic_DNA"/>
</dbReference>
<feature type="region of interest" description="Disordered" evidence="1">
    <location>
        <begin position="1"/>
        <end position="21"/>
    </location>
</feature>